<dbReference type="Proteomes" id="UP000194450">
    <property type="component" value="Unassembled WGS sequence"/>
</dbReference>
<dbReference type="GO" id="GO:0003700">
    <property type="term" value="F:DNA-binding transcription factor activity"/>
    <property type="evidence" value="ECO:0007669"/>
    <property type="project" value="InterPro"/>
</dbReference>
<feature type="domain" description="HTH crp-type" evidence="4">
    <location>
        <begin position="157"/>
        <end position="230"/>
    </location>
</feature>
<dbReference type="InterPro" id="IPR014710">
    <property type="entry name" value="RmlC-like_jellyroll"/>
</dbReference>
<dbReference type="FunFam" id="1.10.10.10:FF:000028">
    <property type="entry name" value="Fumarate/nitrate reduction transcriptional regulator Fnr"/>
    <property type="match status" value="1"/>
</dbReference>
<dbReference type="InterPro" id="IPR036390">
    <property type="entry name" value="WH_DNA-bd_sf"/>
</dbReference>
<dbReference type="InterPro" id="IPR018490">
    <property type="entry name" value="cNMP-bd_dom_sf"/>
</dbReference>
<dbReference type="NCBIfam" id="NF008365">
    <property type="entry name" value="PRK11161.1"/>
    <property type="match status" value="1"/>
</dbReference>
<keyword evidence="1" id="KW-0805">Transcription regulation</keyword>
<dbReference type="SUPFAM" id="SSF46785">
    <property type="entry name" value="Winged helix' DNA-binding domain"/>
    <property type="match status" value="1"/>
</dbReference>
<keyword evidence="2" id="KW-0238">DNA-binding</keyword>
<dbReference type="SUPFAM" id="SSF51206">
    <property type="entry name" value="cAMP-binding domain-like"/>
    <property type="match status" value="1"/>
</dbReference>
<evidence type="ECO:0000256" key="3">
    <source>
        <dbReference type="ARBA" id="ARBA00023163"/>
    </source>
</evidence>
<dbReference type="Gene3D" id="2.60.120.10">
    <property type="entry name" value="Jelly Rolls"/>
    <property type="match status" value="1"/>
</dbReference>
<dbReference type="InterPro" id="IPR018335">
    <property type="entry name" value="Tscrpt_reg_HTH_Crp-type_CS"/>
</dbReference>
<dbReference type="RefSeq" id="WP_198677976.1">
    <property type="nucleotide sequence ID" value="NZ_FXWH01000001.1"/>
</dbReference>
<dbReference type="InterPro" id="IPR036388">
    <property type="entry name" value="WH-like_DNA-bd_sf"/>
</dbReference>
<sequence length="247" mass="27599">MTSKGLSAQNISCQNCSLSQLCLPYSLDSDSLSKLDDIIERHKPLHKRDRLFSAADKLQCLFAVRSGSFKSFTINQDGEEQITGFHLPGDLIGFDAIHEQQHQTYADALETSMVCKIPYTILDDLGVQIPALRQQMMRLMSAEITADKRLHNVINNKSAEQRVATFIATLANRFGERGLSARQFRLSMTRAEIGNYLGLTVETVSRLMNRLQNDALIDIDGKFIHILDAAKLAALAQQNRDSPCKLT</sequence>
<gene>
    <name evidence="5" type="ORF">SAMN06297229_1306</name>
</gene>
<dbReference type="InterPro" id="IPR012318">
    <property type="entry name" value="HTH_CRP"/>
</dbReference>
<dbReference type="EMBL" id="FXWH01000001">
    <property type="protein sequence ID" value="SMQ65590.1"/>
    <property type="molecule type" value="Genomic_DNA"/>
</dbReference>
<dbReference type="PANTHER" id="PTHR24567">
    <property type="entry name" value="CRP FAMILY TRANSCRIPTIONAL REGULATORY PROTEIN"/>
    <property type="match status" value="1"/>
</dbReference>
<reference evidence="6" key="1">
    <citation type="submission" date="2017-04" db="EMBL/GenBank/DDBJ databases">
        <authorList>
            <person name="Varghese N."/>
            <person name="Submissions S."/>
        </authorList>
    </citation>
    <scope>NUCLEOTIDE SEQUENCE [LARGE SCALE GENOMIC DNA]</scope>
</reference>
<evidence type="ECO:0000259" key="4">
    <source>
        <dbReference type="PROSITE" id="PS51063"/>
    </source>
</evidence>
<dbReference type="GO" id="GO:0003677">
    <property type="term" value="F:DNA binding"/>
    <property type="evidence" value="ECO:0007669"/>
    <property type="project" value="UniProtKB-KW"/>
</dbReference>
<name>A0A1Y6EX95_9GAMM</name>
<accession>A0A1Y6EX95</accession>
<dbReference type="Gene3D" id="1.10.10.10">
    <property type="entry name" value="Winged helix-like DNA-binding domain superfamily/Winged helix DNA-binding domain"/>
    <property type="match status" value="1"/>
</dbReference>
<dbReference type="SMART" id="SM00100">
    <property type="entry name" value="cNMP"/>
    <property type="match status" value="1"/>
</dbReference>
<dbReference type="Pfam" id="PF00027">
    <property type="entry name" value="cNMP_binding"/>
    <property type="match status" value="1"/>
</dbReference>
<evidence type="ECO:0000256" key="1">
    <source>
        <dbReference type="ARBA" id="ARBA00023015"/>
    </source>
</evidence>
<dbReference type="InterPro" id="IPR050397">
    <property type="entry name" value="Env_Response_Regulators"/>
</dbReference>
<dbReference type="CDD" id="cd00092">
    <property type="entry name" value="HTH_CRP"/>
    <property type="match status" value="1"/>
</dbReference>
<evidence type="ECO:0000313" key="6">
    <source>
        <dbReference type="Proteomes" id="UP000194450"/>
    </source>
</evidence>
<dbReference type="FunFam" id="2.60.120.10:FF:000004">
    <property type="entry name" value="Fumarate/nitrate reduction transcriptional regulator Fnr"/>
    <property type="match status" value="1"/>
</dbReference>
<dbReference type="CDD" id="cd00038">
    <property type="entry name" value="CAP_ED"/>
    <property type="match status" value="1"/>
</dbReference>
<keyword evidence="3" id="KW-0804">Transcription</keyword>
<dbReference type="PROSITE" id="PS00042">
    <property type="entry name" value="HTH_CRP_1"/>
    <property type="match status" value="1"/>
</dbReference>
<dbReference type="PRINTS" id="PR00034">
    <property type="entry name" value="HTHCRP"/>
</dbReference>
<protein>
    <submittedName>
        <fullName evidence="5">CRP/FNR family transcriptional regulator, anaerobic regulatory protein</fullName>
    </submittedName>
</protein>
<organism evidence="5 6">
    <name type="scientific">Pseudidiomarina planktonica</name>
    <dbReference type="NCBI Taxonomy" id="1323738"/>
    <lineage>
        <taxon>Bacteria</taxon>
        <taxon>Pseudomonadati</taxon>
        <taxon>Pseudomonadota</taxon>
        <taxon>Gammaproteobacteria</taxon>
        <taxon>Alteromonadales</taxon>
        <taxon>Idiomarinaceae</taxon>
        <taxon>Pseudidiomarina</taxon>
    </lineage>
</organism>
<keyword evidence="6" id="KW-1185">Reference proteome</keyword>
<dbReference type="GO" id="GO:0005829">
    <property type="term" value="C:cytosol"/>
    <property type="evidence" value="ECO:0007669"/>
    <property type="project" value="TreeGrafter"/>
</dbReference>
<evidence type="ECO:0000313" key="5">
    <source>
        <dbReference type="EMBL" id="SMQ65590.1"/>
    </source>
</evidence>
<evidence type="ECO:0000256" key="2">
    <source>
        <dbReference type="ARBA" id="ARBA00023125"/>
    </source>
</evidence>
<dbReference type="AlphaFoldDB" id="A0A1Y6EX95"/>
<dbReference type="InterPro" id="IPR000595">
    <property type="entry name" value="cNMP-bd_dom"/>
</dbReference>
<proteinExistence type="predicted"/>
<dbReference type="PROSITE" id="PS51063">
    <property type="entry name" value="HTH_CRP_2"/>
    <property type="match status" value="1"/>
</dbReference>
<dbReference type="PANTHER" id="PTHR24567:SF75">
    <property type="entry name" value="FUMARATE AND NITRATE REDUCTION REGULATORY PROTEIN"/>
    <property type="match status" value="1"/>
</dbReference>
<dbReference type="Pfam" id="PF13545">
    <property type="entry name" value="HTH_Crp_2"/>
    <property type="match status" value="1"/>
</dbReference>
<dbReference type="SMART" id="SM00419">
    <property type="entry name" value="HTH_CRP"/>
    <property type="match status" value="1"/>
</dbReference>